<gene>
    <name evidence="2" type="ORF">NDU88_011002</name>
</gene>
<protein>
    <submittedName>
        <fullName evidence="2">Uncharacterized protein</fullName>
    </submittedName>
</protein>
<name>A0AAV7S291_PLEWA</name>
<feature type="transmembrane region" description="Helical" evidence="1">
    <location>
        <begin position="35"/>
        <end position="52"/>
    </location>
</feature>
<accession>A0AAV7S291</accession>
<sequence>MLRRQRRCAMVCLGCDKLPPSTSHRALRHIVAPEALPAHVTLFIALMILRALRYTLMKKAKLKLIEWNHWFITQDVVGAKVNLKITASVSEVDSPDPVRPSHACRLNLAVKQRNHVMLLCV</sequence>
<evidence type="ECO:0000313" key="2">
    <source>
        <dbReference type="EMBL" id="KAJ1158310.1"/>
    </source>
</evidence>
<evidence type="ECO:0000256" key="1">
    <source>
        <dbReference type="SAM" id="Phobius"/>
    </source>
</evidence>
<proteinExistence type="predicted"/>
<evidence type="ECO:0000313" key="3">
    <source>
        <dbReference type="Proteomes" id="UP001066276"/>
    </source>
</evidence>
<dbReference type="Proteomes" id="UP001066276">
    <property type="component" value="Chromosome 5"/>
</dbReference>
<keyword evidence="1" id="KW-1133">Transmembrane helix</keyword>
<keyword evidence="1" id="KW-0812">Transmembrane</keyword>
<dbReference type="EMBL" id="JANPWB010000009">
    <property type="protein sequence ID" value="KAJ1158310.1"/>
    <property type="molecule type" value="Genomic_DNA"/>
</dbReference>
<keyword evidence="3" id="KW-1185">Reference proteome</keyword>
<comment type="caution">
    <text evidence="2">The sequence shown here is derived from an EMBL/GenBank/DDBJ whole genome shotgun (WGS) entry which is preliminary data.</text>
</comment>
<reference evidence="2" key="1">
    <citation type="journal article" date="2022" name="bioRxiv">
        <title>Sequencing and chromosome-scale assembly of the giantPleurodeles waltlgenome.</title>
        <authorList>
            <person name="Brown T."/>
            <person name="Elewa A."/>
            <person name="Iarovenko S."/>
            <person name="Subramanian E."/>
            <person name="Araus A.J."/>
            <person name="Petzold A."/>
            <person name="Susuki M."/>
            <person name="Suzuki K.-i.T."/>
            <person name="Hayashi T."/>
            <person name="Toyoda A."/>
            <person name="Oliveira C."/>
            <person name="Osipova E."/>
            <person name="Leigh N.D."/>
            <person name="Simon A."/>
            <person name="Yun M.H."/>
        </authorList>
    </citation>
    <scope>NUCLEOTIDE SEQUENCE</scope>
    <source>
        <strain evidence="2">20211129_DDA</strain>
        <tissue evidence="2">Liver</tissue>
    </source>
</reference>
<keyword evidence="1" id="KW-0472">Membrane</keyword>
<dbReference type="AlphaFoldDB" id="A0AAV7S291"/>
<organism evidence="2 3">
    <name type="scientific">Pleurodeles waltl</name>
    <name type="common">Iberian ribbed newt</name>
    <dbReference type="NCBI Taxonomy" id="8319"/>
    <lineage>
        <taxon>Eukaryota</taxon>
        <taxon>Metazoa</taxon>
        <taxon>Chordata</taxon>
        <taxon>Craniata</taxon>
        <taxon>Vertebrata</taxon>
        <taxon>Euteleostomi</taxon>
        <taxon>Amphibia</taxon>
        <taxon>Batrachia</taxon>
        <taxon>Caudata</taxon>
        <taxon>Salamandroidea</taxon>
        <taxon>Salamandridae</taxon>
        <taxon>Pleurodelinae</taxon>
        <taxon>Pleurodeles</taxon>
    </lineage>
</organism>